<dbReference type="InterPro" id="IPR011333">
    <property type="entry name" value="SKP1/BTB/POZ_sf"/>
</dbReference>
<dbReference type="AlphaFoldDB" id="A0A9W9CPG7"/>
<reference evidence="1" key="1">
    <citation type="submission" date="2022-10" db="EMBL/GenBank/DDBJ databases">
        <title>Tapping the CABI collections for fungal endophytes: first genome assemblies for Collariella, Neodidymelliopsis, Ascochyta clinopodiicola, Didymella pomorum, Didymosphaeria variabile, Neocosmospora piperis and Neocucurbitaria cava.</title>
        <authorList>
            <person name="Hill R."/>
        </authorList>
    </citation>
    <scope>NUCLEOTIDE SEQUENCE</scope>
    <source>
        <strain evidence="1">IMI 356814</strain>
    </source>
</reference>
<proteinExistence type="predicted"/>
<dbReference type="SUPFAM" id="SSF54695">
    <property type="entry name" value="POZ domain"/>
    <property type="match status" value="1"/>
</dbReference>
<gene>
    <name evidence="1" type="ORF">N0V83_001919</name>
</gene>
<dbReference type="OrthoDB" id="6359816at2759"/>
<keyword evidence="2" id="KW-1185">Reference proteome</keyword>
<comment type="caution">
    <text evidence="1">The sequence shown here is derived from an EMBL/GenBank/DDBJ whole genome shotgun (WGS) entry which is preliminary data.</text>
</comment>
<dbReference type="EMBL" id="JAPEUY010000003">
    <property type="protein sequence ID" value="KAJ4374841.1"/>
    <property type="molecule type" value="Genomic_DNA"/>
</dbReference>
<sequence length="182" mass="20743">MVYEKAIHFDDIDMYLMKHILDFMYSSHYTLRGGKDVPTTGYCDHTTAALRRGPINSSGIFKRKCPCSGKILSPSHLMSHIRIYTIADYFGMSDLKTYCRQGTQDVLHVYWDDEELDLADALEEAFISTPEGDCGIRSVLVDTLKEHPGLWVNEGDVQDWLDDNPKVREKVDPDPDTLVLKP</sequence>
<dbReference type="Proteomes" id="UP001140560">
    <property type="component" value="Unassembled WGS sequence"/>
</dbReference>
<evidence type="ECO:0000313" key="2">
    <source>
        <dbReference type="Proteomes" id="UP001140560"/>
    </source>
</evidence>
<organism evidence="1 2">
    <name type="scientific">Neocucurbitaria cava</name>
    <dbReference type="NCBI Taxonomy" id="798079"/>
    <lineage>
        <taxon>Eukaryota</taxon>
        <taxon>Fungi</taxon>
        <taxon>Dikarya</taxon>
        <taxon>Ascomycota</taxon>
        <taxon>Pezizomycotina</taxon>
        <taxon>Dothideomycetes</taxon>
        <taxon>Pleosporomycetidae</taxon>
        <taxon>Pleosporales</taxon>
        <taxon>Pleosporineae</taxon>
        <taxon>Cucurbitariaceae</taxon>
        <taxon>Neocucurbitaria</taxon>
    </lineage>
</organism>
<dbReference type="Gene3D" id="3.30.710.10">
    <property type="entry name" value="Potassium Channel Kv1.1, Chain A"/>
    <property type="match status" value="1"/>
</dbReference>
<name>A0A9W9CPG7_9PLEO</name>
<protein>
    <submittedName>
        <fullName evidence="1">Uncharacterized protein</fullName>
    </submittedName>
</protein>
<evidence type="ECO:0000313" key="1">
    <source>
        <dbReference type="EMBL" id="KAJ4374841.1"/>
    </source>
</evidence>
<accession>A0A9W9CPG7</accession>